<proteinExistence type="predicted"/>
<feature type="domain" description="Chitin-binding type-4" evidence="2">
    <location>
        <begin position="13"/>
        <end position="176"/>
    </location>
</feature>
<evidence type="ECO:0000313" key="4">
    <source>
        <dbReference type="Proteomes" id="UP001209878"/>
    </source>
</evidence>
<evidence type="ECO:0000313" key="3">
    <source>
        <dbReference type="EMBL" id="KAK2192944.1"/>
    </source>
</evidence>
<feature type="region of interest" description="Disordered" evidence="1">
    <location>
        <begin position="184"/>
        <end position="240"/>
    </location>
</feature>
<reference evidence="3" key="1">
    <citation type="journal article" date="2023" name="Mol. Biol. Evol.">
        <title>Third-Generation Sequencing Reveals the Adaptive Role of the Epigenome in Three Deep-Sea Polychaetes.</title>
        <authorList>
            <person name="Perez M."/>
            <person name="Aroh O."/>
            <person name="Sun Y."/>
            <person name="Lan Y."/>
            <person name="Juniper S.K."/>
            <person name="Young C.R."/>
            <person name="Angers B."/>
            <person name="Qian P.Y."/>
        </authorList>
    </citation>
    <scope>NUCLEOTIDE SEQUENCE</scope>
    <source>
        <strain evidence="3">R07B-5</strain>
    </source>
</reference>
<organism evidence="3 4">
    <name type="scientific">Ridgeia piscesae</name>
    <name type="common">Tubeworm</name>
    <dbReference type="NCBI Taxonomy" id="27915"/>
    <lineage>
        <taxon>Eukaryota</taxon>
        <taxon>Metazoa</taxon>
        <taxon>Spiralia</taxon>
        <taxon>Lophotrochozoa</taxon>
        <taxon>Annelida</taxon>
        <taxon>Polychaeta</taxon>
        <taxon>Sedentaria</taxon>
        <taxon>Canalipalpata</taxon>
        <taxon>Sabellida</taxon>
        <taxon>Siboglinidae</taxon>
        <taxon>Ridgeia</taxon>
    </lineage>
</organism>
<dbReference type="InterPro" id="IPR004302">
    <property type="entry name" value="Cellulose/chitin-bd_N"/>
</dbReference>
<evidence type="ECO:0000259" key="2">
    <source>
        <dbReference type="Pfam" id="PF03067"/>
    </source>
</evidence>
<keyword evidence="4" id="KW-1185">Reference proteome</keyword>
<feature type="compositionally biased region" description="Polar residues" evidence="1">
    <location>
        <begin position="224"/>
        <end position="233"/>
    </location>
</feature>
<sequence>MWRLGFNATPNYEDNQLYCGGFANQWEVNGGKCGVCGDPWQGPRENEAGGKYARGVITRRYLQNSTVRAIVELTATHKGWFEFRLCANNDTGRAVTQACLDQHLLLRADGMGARYYVIEDAPRKYVIPLRLPPALTCSQCVLQWKYNAGNSWGVDDEGTACIGCGPQEQFYGCADVAVDRSDFVQSPRPSNGASSPRHRTAVTSPSSSNGTTTDAVRPGDSTRRQTIVTTTNPDGLASSSSHTTLASWMFAVLASLPSP</sequence>
<feature type="compositionally biased region" description="Polar residues" evidence="1">
    <location>
        <begin position="184"/>
        <end position="194"/>
    </location>
</feature>
<protein>
    <recommendedName>
        <fullName evidence="2">Chitin-binding type-4 domain-containing protein</fullName>
    </recommendedName>
</protein>
<dbReference type="EMBL" id="JAODUO010000019">
    <property type="protein sequence ID" value="KAK2192944.1"/>
    <property type="molecule type" value="Genomic_DNA"/>
</dbReference>
<gene>
    <name evidence="3" type="ORF">NP493_19g00017</name>
</gene>
<dbReference type="Proteomes" id="UP001209878">
    <property type="component" value="Unassembled WGS sequence"/>
</dbReference>
<dbReference type="Pfam" id="PF03067">
    <property type="entry name" value="LPMO_10"/>
    <property type="match status" value="1"/>
</dbReference>
<feature type="compositionally biased region" description="Polar residues" evidence="1">
    <location>
        <begin position="201"/>
        <end position="214"/>
    </location>
</feature>
<comment type="caution">
    <text evidence="3">The sequence shown here is derived from an EMBL/GenBank/DDBJ whole genome shotgun (WGS) entry which is preliminary data.</text>
</comment>
<name>A0AAD9PDP9_RIDPI</name>
<evidence type="ECO:0000256" key="1">
    <source>
        <dbReference type="SAM" id="MobiDB-lite"/>
    </source>
</evidence>
<accession>A0AAD9PDP9</accession>
<dbReference type="AlphaFoldDB" id="A0AAD9PDP9"/>